<evidence type="ECO:0000313" key="3">
    <source>
        <dbReference type="EnsemblMetazoa" id="XP_031786467"/>
    </source>
</evidence>
<keyword evidence="4" id="KW-1185">Reference proteome</keyword>
<dbReference type="GeneID" id="100678476"/>
<dbReference type="InParanoid" id="A0A7M7QHQ6"/>
<dbReference type="GO" id="GO:0034452">
    <property type="term" value="F:dynactin binding"/>
    <property type="evidence" value="ECO:0007669"/>
    <property type="project" value="TreeGrafter"/>
</dbReference>
<proteinExistence type="inferred from homology"/>
<dbReference type="GO" id="GO:0005829">
    <property type="term" value="C:cytosol"/>
    <property type="evidence" value="ECO:0007669"/>
    <property type="project" value="TreeGrafter"/>
</dbReference>
<dbReference type="KEGG" id="nvi:100678476"/>
<dbReference type="RefSeq" id="XP_031786467.1">
    <property type="nucleotide sequence ID" value="XM_031930607.2"/>
</dbReference>
<dbReference type="Proteomes" id="UP000002358">
    <property type="component" value="Chromosome 4"/>
</dbReference>
<organism evidence="3 4">
    <name type="scientific">Nasonia vitripennis</name>
    <name type="common">Parasitic wasp</name>
    <dbReference type="NCBI Taxonomy" id="7425"/>
    <lineage>
        <taxon>Eukaryota</taxon>
        <taxon>Metazoa</taxon>
        <taxon>Ecdysozoa</taxon>
        <taxon>Arthropoda</taxon>
        <taxon>Hexapoda</taxon>
        <taxon>Insecta</taxon>
        <taxon>Pterygota</taxon>
        <taxon>Neoptera</taxon>
        <taxon>Endopterygota</taxon>
        <taxon>Hymenoptera</taxon>
        <taxon>Apocrita</taxon>
        <taxon>Proctotrupomorpha</taxon>
        <taxon>Chalcidoidea</taxon>
        <taxon>Pteromalidae</taxon>
        <taxon>Pteromalinae</taxon>
        <taxon>Nasonia</taxon>
    </lineage>
</organism>
<dbReference type="InterPro" id="IPR018477">
    <property type="entry name" value="BICD"/>
</dbReference>
<dbReference type="SMR" id="A0A7M7QHQ6"/>
<evidence type="ECO:0000256" key="2">
    <source>
        <dbReference type="ARBA" id="ARBA00023054"/>
    </source>
</evidence>
<sequence>MNQNQGEDIKTEMSAVAAVLEVSARKDMLELAQIQEEAMEFKAILTTKQEQLAELITVLEYDKDTVEAALNNLKSKHKNMKPAMNKRLTKLRNELMTMKERAAKFSSMCAVCESHINKLNLEMAATSKRYD</sequence>
<dbReference type="PANTHER" id="PTHR31233:SF6">
    <property type="entry name" value="PROTEIN BICAUDAL D"/>
    <property type="match status" value="1"/>
</dbReference>
<dbReference type="AlphaFoldDB" id="A0A7M7QHQ6"/>
<accession>A0A7M7QHQ6</accession>
<name>A0A7M7QHQ6_NASVI</name>
<protein>
    <submittedName>
        <fullName evidence="3">Uncharacterized protein</fullName>
    </submittedName>
</protein>
<reference evidence="3" key="1">
    <citation type="submission" date="2021-01" db="UniProtKB">
        <authorList>
            <consortium name="EnsemblMetazoa"/>
        </authorList>
    </citation>
    <scope>IDENTIFICATION</scope>
</reference>
<comment type="similarity">
    <text evidence="1">Belongs to the BicD family.</text>
</comment>
<dbReference type="GO" id="GO:0005794">
    <property type="term" value="C:Golgi apparatus"/>
    <property type="evidence" value="ECO:0007669"/>
    <property type="project" value="TreeGrafter"/>
</dbReference>
<keyword evidence="2" id="KW-0175">Coiled coil</keyword>
<dbReference type="GO" id="GO:0072393">
    <property type="term" value="P:microtubule anchoring at microtubule organizing center"/>
    <property type="evidence" value="ECO:0007669"/>
    <property type="project" value="TreeGrafter"/>
</dbReference>
<dbReference type="GO" id="GO:0008093">
    <property type="term" value="F:cytoskeletal anchor activity"/>
    <property type="evidence" value="ECO:0007669"/>
    <property type="project" value="InterPro"/>
</dbReference>
<dbReference type="GO" id="GO:0070840">
    <property type="term" value="F:dynein complex binding"/>
    <property type="evidence" value="ECO:0007669"/>
    <property type="project" value="InterPro"/>
</dbReference>
<dbReference type="EnsemblMetazoa" id="XM_031930607">
    <property type="protein sequence ID" value="XP_031786467"/>
    <property type="gene ID" value="LOC100678476"/>
</dbReference>
<dbReference type="GO" id="GO:0070507">
    <property type="term" value="P:regulation of microtubule cytoskeleton organization"/>
    <property type="evidence" value="ECO:0007669"/>
    <property type="project" value="TreeGrafter"/>
</dbReference>
<evidence type="ECO:0000313" key="4">
    <source>
        <dbReference type="Proteomes" id="UP000002358"/>
    </source>
</evidence>
<dbReference type="PANTHER" id="PTHR31233">
    <property type="entry name" value="BICAUDAL D FAMILY MEMBER"/>
    <property type="match status" value="1"/>
</dbReference>
<dbReference type="Pfam" id="PF09730">
    <property type="entry name" value="BicD"/>
    <property type="match status" value="1"/>
</dbReference>
<evidence type="ECO:0000256" key="1">
    <source>
        <dbReference type="ARBA" id="ARBA00010061"/>
    </source>
</evidence>